<organism evidence="1 2">
    <name type="scientific">Entomophthora muscae</name>
    <dbReference type="NCBI Taxonomy" id="34485"/>
    <lineage>
        <taxon>Eukaryota</taxon>
        <taxon>Fungi</taxon>
        <taxon>Fungi incertae sedis</taxon>
        <taxon>Zoopagomycota</taxon>
        <taxon>Entomophthoromycotina</taxon>
        <taxon>Entomophthoromycetes</taxon>
        <taxon>Entomophthorales</taxon>
        <taxon>Entomophthoraceae</taxon>
        <taxon>Entomophthora</taxon>
    </lineage>
</organism>
<dbReference type="Proteomes" id="UP001165960">
    <property type="component" value="Unassembled WGS sequence"/>
</dbReference>
<name>A0ACC2UN76_9FUNG</name>
<dbReference type="EMBL" id="QTSX02000106">
    <property type="protein sequence ID" value="KAJ9088570.1"/>
    <property type="molecule type" value="Genomic_DNA"/>
</dbReference>
<accession>A0ACC2UN76</accession>
<sequence>MPYPFCFCSYTDLALLDSGVDQTLVNSSFVDKFKLATNPSQIKNVVSADEHHITVTREATPFSVMLENLHSTIQGPVIDFSKFDIVLGLDCLQKNNPHLDLATSVLTIKFKGVNHQIYPDSVVQLLRNHIFVRITETLDKRENLKTINWDSCQYKSIHFKDHQDTITPQDCKIVAHHPEIFKEALPRLPLEKHIQHSIQLKGAVVRKRLTHLVLQKFLGKTLLFSKILMLV</sequence>
<evidence type="ECO:0000313" key="1">
    <source>
        <dbReference type="EMBL" id="KAJ9088570.1"/>
    </source>
</evidence>
<protein>
    <submittedName>
        <fullName evidence="1">Uncharacterized protein</fullName>
    </submittedName>
</protein>
<reference evidence="1" key="1">
    <citation type="submission" date="2022-04" db="EMBL/GenBank/DDBJ databases">
        <title>Genome of the entomopathogenic fungus Entomophthora muscae.</title>
        <authorList>
            <person name="Elya C."/>
            <person name="Lovett B.R."/>
            <person name="Lee E."/>
            <person name="Macias A.M."/>
            <person name="Hajek A.E."/>
            <person name="De Bivort B.L."/>
            <person name="Kasson M.T."/>
            <person name="De Fine Licht H.H."/>
            <person name="Stajich J.E."/>
        </authorList>
    </citation>
    <scope>NUCLEOTIDE SEQUENCE</scope>
    <source>
        <strain evidence="1">Berkeley</strain>
    </source>
</reference>
<evidence type="ECO:0000313" key="2">
    <source>
        <dbReference type="Proteomes" id="UP001165960"/>
    </source>
</evidence>
<gene>
    <name evidence="1" type="ORF">DSO57_1021725</name>
</gene>
<keyword evidence="2" id="KW-1185">Reference proteome</keyword>
<proteinExistence type="predicted"/>
<comment type="caution">
    <text evidence="1">The sequence shown here is derived from an EMBL/GenBank/DDBJ whole genome shotgun (WGS) entry which is preliminary data.</text>
</comment>